<name>A0A8H9QY37_CLOPF</name>
<sequence>MNIQWFKEFKISRETIYTITNKNFKRDLLDAKKIISETDLFLNDTDNSEEDKCDRLYTVLKCYGKNIYERITELYLTVESLYSIEGKRNRDLLEIAKIINLDSKEFDDFPFNQEFIKDEKLNNIYNHYKKDNKDYTMTEFAGPEDKIFIFFINALQHGNSYLDNFMLNENLVFREQYETMKDLFIQMNNYVEKIWGFIYSKLENLAEFEVNLMLKDADCLYDYISNKSKNNK</sequence>
<protein>
    <submittedName>
        <fullName evidence="1">Uncharacterized protein</fullName>
    </submittedName>
</protein>
<comment type="caution">
    <text evidence="1">The sequence shown here is derived from an EMBL/GenBank/DDBJ whole genome shotgun (WGS) entry which is preliminary data.</text>
</comment>
<reference evidence="1" key="1">
    <citation type="journal article" date="2018" name="Genome Biol.">
        <title>SKESA: strategic k-mer extension for scrupulous assemblies.</title>
        <authorList>
            <person name="Souvorov A."/>
            <person name="Agarwala R."/>
            <person name="Lipman D.J."/>
        </authorList>
    </citation>
    <scope>NUCLEOTIDE SEQUENCE</scope>
    <source>
        <strain evidence="1">C8</strain>
    </source>
</reference>
<dbReference type="Proteomes" id="UP000859547">
    <property type="component" value="Unassembled WGS sequence"/>
</dbReference>
<organism evidence="1">
    <name type="scientific">Clostridium perfringens</name>
    <dbReference type="NCBI Taxonomy" id="1502"/>
    <lineage>
        <taxon>Bacteria</taxon>
        <taxon>Bacillati</taxon>
        <taxon>Bacillota</taxon>
        <taxon>Clostridia</taxon>
        <taxon>Eubacteriales</taxon>
        <taxon>Clostridiaceae</taxon>
        <taxon>Clostridium</taxon>
    </lineage>
</organism>
<dbReference type="EMBL" id="DACTCB010000011">
    <property type="protein sequence ID" value="HAT4308293.1"/>
    <property type="molecule type" value="Genomic_DNA"/>
</dbReference>
<proteinExistence type="predicted"/>
<gene>
    <name evidence="1" type="ORF">I9080_002103</name>
</gene>
<dbReference type="AlphaFoldDB" id="A0A8H9QY37"/>
<evidence type="ECO:0000313" key="1">
    <source>
        <dbReference type="EMBL" id="HAT4308293.1"/>
    </source>
</evidence>
<dbReference type="RefSeq" id="WP_415330436.1">
    <property type="nucleotide sequence ID" value="NZ_JBCANC010000023.1"/>
</dbReference>
<reference evidence="1" key="2">
    <citation type="submission" date="2020-07" db="EMBL/GenBank/DDBJ databases">
        <authorList>
            <consortium name="NCBI Pathogen Detection Project"/>
        </authorList>
    </citation>
    <scope>NUCLEOTIDE SEQUENCE</scope>
    <source>
        <strain evidence="1">C8</strain>
    </source>
</reference>
<accession>A0A8H9QY37</accession>